<keyword evidence="1" id="KW-0808">Transferase</keyword>
<sequence length="198" mass="22359">MVSSTLPLHMYIRPLIVEDAKQVSMLETQGFPQNERASPEIINYRLTACPELCSGLLIREFDEDTKEVKQENLIGHILGTKIPKNTSNPNKTFITLESMGKAHSEPSDTIGIHSLVISPNYQKKNLATLLLTDHIQKLSNQEVGKKIVIIAHEPLVPFYERVGFKVAGENKDVAKDAQFASTKWLDMVRELVKEEYEN</sequence>
<keyword evidence="5" id="KW-1185">Reference proteome</keyword>
<name>A0A7H9AXW5_ZYGMR</name>
<dbReference type="AlphaFoldDB" id="A0A7H9AXW5"/>
<proteinExistence type="predicted"/>
<dbReference type="PANTHER" id="PTHR10908:SF0">
    <property type="entry name" value="SEROTONIN N-ACETYLTRANSFERASE"/>
    <property type="match status" value="1"/>
</dbReference>
<evidence type="ECO:0000256" key="2">
    <source>
        <dbReference type="ARBA" id="ARBA00023315"/>
    </source>
</evidence>
<evidence type="ECO:0000256" key="1">
    <source>
        <dbReference type="ARBA" id="ARBA00022679"/>
    </source>
</evidence>
<dbReference type="PROSITE" id="PS51186">
    <property type="entry name" value="GNAT"/>
    <property type="match status" value="1"/>
</dbReference>
<accession>A0A7H9AXW5</accession>
<organism evidence="4 5">
    <name type="scientific">Zygotorulaspora mrakii</name>
    <name type="common">Zygosaccharomyces mrakii</name>
    <dbReference type="NCBI Taxonomy" id="42260"/>
    <lineage>
        <taxon>Eukaryota</taxon>
        <taxon>Fungi</taxon>
        <taxon>Dikarya</taxon>
        <taxon>Ascomycota</taxon>
        <taxon>Saccharomycotina</taxon>
        <taxon>Saccharomycetes</taxon>
        <taxon>Saccharomycetales</taxon>
        <taxon>Saccharomycetaceae</taxon>
        <taxon>Zygotorulaspora</taxon>
    </lineage>
</organism>
<dbReference type="GO" id="GO:0004059">
    <property type="term" value="F:aralkylamine N-acetyltransferase activity"/>
    <property type="evidence" value="ECO:0007669"/>
    <property type="project" value="TreeGrafter"/>
</dbReference>
<dbReference type="Gene3D" id="3.40.630.30">
    <property type="match status" value="1"/>
</dbReference>
<dbReference type="Proteomes" id="UP000509704">
    <property type="component" value="Chromosome 2"/>
</dbReference>
<evidence type="ECO:0000313" key="4">
    <source>
        <dbReference type="EMBL" id="QLG71103.1"/>
    </source>
</evidence>
<dbReference type="GeneID" id="59234764"/>
<dbReference type="InterPro" id="IPR000182">
    <property type="entry name" value="GNAT_dom"/>
</dbReference>
<dbReference type="PANTHER" id="PTHR10908">
    <property type="entry name" value="SEROTONIN N-ACETYLTRANSFERASE"/>
    <property type="match status" value="1"/>
</dbReference>
<protein>
    <recommendedName>
        <fullName evidence="3">N-acetyltransferase domain-containing protein</fullName>
    </recommendedName>
</protein>
<reference evidence="4 5" key="1">
    <citation type="submission" date="2020-07" db="EMBL/GenBank/DDBJ databases">
        <title>The yeast mating-type switching endonuclease HO is a domesticated member of an unorthodox homing genetic element family.</title>
        <authorList>
            <person name="Coughlan A.Y."/>
            <person name="Lombardi L."/>
            <person name="Braun-Galleani S."/>
            <person name="Martos A.R."/>
            <person name="Galeote V."/>
            <person name="Bigey F."/>
            <person name="Dequin S."/>
            <person name="Byrne K.P."/>
            <person name="Wolfe K.H."/>
        </authorList>
    </citation>
    <scope>NUCLEOTIDE SEQUENCE [LARGE SCALE GENOMIC DNA]</scope>
    <source>
        <strain evidence="4 5">NRRL Y-6702</strain>
    </source>
</reference>
<dbReference type="RefSeq" id="XP_037142831.1">
    <property type="nucleotide sequence ID" value="XM_037286936.1"/>
</dbReference>
<dbReference type="FunFam" id="3.40.630.30:FF:000108">
    <property type="entry name" value="Polyamine acetyltransferase"/>
    <property type="match status" value="1"/>
</dbReference>
<dbReference type="InterPro" id="IPR016181">
    <property type="entry name" value="Acyl_CoA_acyltransferase"/>
</dbReference>
<gene>
    <name evidence="4" type="ORF">HG535_0B01410</name>
</gene>
<dbReference type="SUPFAM" id="SSF55729">
    <property type="entry name" value="Acyl-CoA N-acyltransferases (Nat)"/>
    <property type="match status" value="1"/>
</dbReference>
<dbReference type="OrthoDB" id="30840at2759"/>
<dbReference type="InterPro" id="IPR051635">
    <property type="entry name" value="SNAT-like"/>
</dbReference>
<keyword evidence="2" id="KW-0012">Acyltransferase</keyword>
<dbReference type="EMBL" id="CP058605">
    <property type="protein sequence ID" value="QLG71103.1"/>
    <property type="molecule type" value="Genomic_DNA"/>
</dbReference>
<dbReference type="GO" id="GO:0005737">
    <property type="term" value="C:cytoplasm"/>
    <property type="evidence" value="ECO:0007669"/>
    <property type="project" value="TreeGrafter"/>
</dbReference>
<evidence type="ECO:0000259" key="3">
    <source>
        <dbReference type="PROSITE" id="PS51186"/>
    </source>
</evidence>
<dbReference type="KEGG" id="zmk:HG535_0B01410"/>
<dbReference type="Pfam" id="PF13673">
    <property type="entry name" value="Acetyltransf_10"/>
    <property type="match status" value="1"/>
</dbReference>
<evidence type="ECO:0000313" key="5">
    <source>
        <dbReference type="Proteomes" id="UP000509704"/>
    </source>
</evidence>
<feature type="domain" description="N-acetyltransferase" evidence="3">
    <location>
        <begin position="10"/>
        <end position="192"/>
    </location>
</feature>